<dbReference type="EMBL" id="FWFR01000001">
    <property type="protein sequence ID" value="SLN45555.1"/>
    <property type="molecule type" value="Genomic_DNA"/>
</dbReference>
<sequence>MDHCRPIRVTGTAQHAGKDFLAAESVNMPLSTDGRTVDRLFMVTVFSY</sequence>
<reference evidence="1 2" key="1">
    <citation type="submission" date="2017-03" db="EMBL/GenBank/DDBJ databases">
        <authorList>
            <person name="Afonso C.L."/>
            <person name="Miller P.J."/>
            <person name="Scott M.A."/>
            <person name="Spackman E."/>
            <person name="Goraichik I."/>
            <person name="Dimitrov K.M."/>
            <person name="Suarez D.L."/>
            <person name="Swayne D.E."/>
        </authorList>
    </citation>
    <scope>NUCLEOTIDE SEQUENCE [LARGE SCALE GENOMIC DNA]</scope>
    <source>
        <strain evidence="1 2">CECT 7691</strain>
    </source>
</reference>
<evidence type="ECO:0000313" key="1">
    <source>
        <dbReference type="EMBL" id="SLN45555.1"/>
    </source>
</evidence>
<keyword evidence="2" id="KW-1185">Reference proteome</keyword>
<dbReference type="Proteomes" id="UP000193200">
    <property type="component" value="Unassembled WGS sequence"/>
</dbReference>
<organism evidence="1 2">
    <name type="scientific">Oceanibacterium hippocampi</name>
    <dbReference type="NCBI Taxonomy" id="745714"/>
    <lineage>
        <taxon>Bacteria</taxon>
        <taxon>Pseudomonadati</taxon>
        <taxon>Pseudomonadota</taxon>
        <taxon>Alphaproteobacteria</taxon>
        <taxon>Sneathiellales</taxon>
        <taxon>Sneathiellaceae</taxon>
        <taxon>Oceanibacterium</taxon>
    </lineage>
</organism>
<dbReference type="AlphaFoldDB" id="A0A1Y5SQG4"/>
<name>A0A1Y5SQG4_9PROT</name>
<evidence type="ECO:0000313" key="2">
    <source>
        <dbReference type="Proteomes" id="UP000193200"/>
    </source>
</evidence>
<protein>
    <submittedName>
        <fullName evidence="1">Uncharacterized protein</fullName>
    </submittedName>
</protein>
<accession>A0A1Y5SQG4</accession>
<gene>
    <name evidence="1" type="ORF">OCH7691_01962</name>
</gene>
<dbReference type="RefSeq" id="WP_176244982.1">
    <property type="nucleotide sequence ID" value="NZ_FWFR01000001.1"/>
</dbReference>
<proteinExistence type="predicted"/>
<dbReference type="InParanoid" id="A0A1Y5SQG4"/>